<dbReference type="RefSeq" id="WP_090269703.1">
    <property type="nucleotide sequence ID" value="NZ_FOEP01000005.1"/>
</dbReference>
<keyword evidence="4" id="KW-0732">Signal</keyword>
<evidence type="ECO:0000313" key="7">
    <source>
        <dbReference type="Proteomes" id="UP000198634"/>
    </source>
</evidence>
<gene>
    <name evidence="6" type="ORF">SAMN04488092_105124</name>
</gene>
<reference evidence="6 7" key="1">
    <citation type="submission" date="2016-10" db="EMBL/GenBank/DDBJ databases">
        <authorList>
            <person name="de Groot N.N."/>
        </authorList>
    </citation>
    <scope>NUCLEOTIDE SEQUENCE [LARGE SCALE GENOMIC DNA]</scope>
    <source>
        <strain evidence="6 7">DSM 22007</strain>
    </source>
</reference>
<feature type="compositionally biased region" description="Acidic residues" evidence="3">
    <location>
        <begin position="161"/>
        <end position="172"/>
    </location>
</feature>
<dbReference type="Pfam" id="PF13202">
    <property type="entry name" value="EF-hand_5"/>
    <property type="match status" value="2"/>
</dbReference>
<organism evidence="6 7">
    <name type="scientific">Thalassovita taeanensis</name>
    <dbReference type="NCBI Taxonomy" id="657014"/>
    <lineage>
        <taxon>Bacteria</taxon>
        <taxon>Pseudomonadati</taxon>
        <taxon>Pseudomonadota</taxon>
        <taxon>Alphaproteobacteria</taxon>
        <taxon>Rhodobacterales</taxon>
        <taxon>Roseobacteraceae</taxon>
        <taxon>Thalassovita</taxon>
    </lineage>
</organism>
<evidence type="ECO:0000259" key="5">
    <source>
        <dbReference type="PROSITE" id="PS50222"/>
    </source>
</evidence>
<dbReference type="OrthoDB" id="5470953at2"/>
<keyword evidence="2" id="KW-0677">Repeat</keyword>
<feature type="domain" description="EF-hand" evidence="5">
    <location>
        <begin position="55"/>
        <end position="90"/>
    </location>
</feature>
<sequence length="172" mass="19267">MKRAILITGLATLALAGTTLTASAFGKERMHGHGGPRITFEEVDTNADGKVTPEEMQGHFKARFDEADTDKDGALSADEMTAQAQKRAAERMAKNTARMIKYRDENGDGKLSLEEMQPKRMGKMFSWMDANDDGAISAKEFSEMQEHRGRHDGKKGRFMPYDDDDDMERDQD</sequence>
<dbReference type="PANTHER" id="PTHR10827:SF98">
    <property type="entry name" value="45 KDA CALCIUM-BINDING PROTEIN"/>
    <property type="match status" value="1"/>
</dbReference>
<dbReference type="PANTHER" id="PTHR10827">
    <property type="entry name" value="RETICULOCALBIN"/>
    <property type="match status" value="1"/>
</dbReference>
<proteinExistence type="predicted"/>
<dbReference type="InterPro" id="IPR002048">
    <property type="entry name" value="EF_hand_dom"/>
</dbReference>
<dbReference type="PROSITE" id="PS50222">
    <property type="entry name" value="EF_HAND_2"/>
    <property type="match status" value="2"/>
</dbReference>
<feature type="domain" description="EF-hand" evidence="5">
    <location>
        <begin position="116"/>
        <end position="151"/>
    </location>
</feature>
<accession>A0A1H9EPJ7</accession>
<evidence type="ECO:0000256" key="3">
    <source>
        <dbReference type="SAM" id="MobiDB-lite"/>
    </source>
</evidence>
<dbReference type="SUPFAM" id="SSF47473">
    <property type="entry name" value="EF-hand"/>
    <property type="match status" value="1"/>
</dbReference>
<feature type="region of interest" description="Disordered" evidence="3">
    <location>
        <begin position="136"/>
        <end position="172"/>
    </location>
</feature>
<feature type="compositionally biased region" description="Basic and acidic residues" evidence="3">
    <location>
        <begin position="140"/>
        <end position="149"/>
    </location>
</feature>
<dbReference type="InterPro" id="IPR018247">
    <property type="entry name" value="EF_Hand_1_Ca_BS"/>
</dbReference>
<dbReference type="EMBL" id="FOEP01000005">
    <property type="protein sequence ID" value="SEQ27532.1"/>
    <property type="molecule type" value="Genomic_DNA"/>
</dbReference>
<dbReference type="Pfam" id="PF13499">
    <property type="entry name" value="EF-hand_7"/>
    <property type="match status" value="1"/>
</dbReference>
<keyword evidence="7" id="KW-1185">Reference proteome</keyword>
<evidence type="ECO:0000256" key="4">
    <source>
        <dbReference type="SAM" id="SignalP"/>
    </source>
</evidence>
<evidence type="ECO:0000313" key="6">
    <source>
        <dbReference type="EMBL" id="SEQ27532.1"/>
    </source>
</evidence>
<keyword evidence="1" id="KW-0479">Metal-binding</keyword>
<feature type="signal peptide" evidence="4">
    <location>
        <begin position="1"/>
        <end position="24"/>
    </location>
</feature>
<dbReference type="Gene3D" id="1.10.238.10">
    <property type="entry name" value="EF-hand"/>
    <property type="match status" value="2"/>
</dbReference>
<feature type="chain" id="PRO_5009300899" evidence="4">
    <location>
        <begin position="25"/>
        <end position="172"/>
    </location>
</feature>
<protein>
    <submittedName>
        <fullName evidence="6">EF-hand domain pair</fullName>
    </submittedName>
</protein>
<name>A0A1H9EPJ7_9RHOB</name>
<dbReference type="GO" id="GO:0005509">
    <property type="term" value="F:calcium ion binding"/>
    <property type="evidence" value="ECO:0007669"/>
    <property type="project" value="InterPro"/>
</dbReference>
<evidence type="ECO:0000256" key="1">
    <source>
        <dbReference type="ARBA" id="ARBA00022723"/>
    </source>
</evidence>
<dbReference type="InterPro" id="IPR011992">
    <property type="entry name" value="EF-hand-dom_pair"/>
</dbReference>
<evidence type="ECO:0000256" key="2">
    <source>
        <dbReference type="ARBA" id="ARBA00022737"/>
    </source>
</evidence>
<dbReference type="Proteomes" id="UP000198634">
    <property type="component" value="Unassembled WGS sequence"/>
</dbReference>
<dbReference type="STRING" id="657014.SAMN04488092_105124"/>
<dbReference type="PROSITE" id="PS00018">
    <property type="entry name" value="EF_HAND_1"/>
    <property type="match status" value="2"/>
</dbReference>
<dbReference type="AlphaFoldDB" id="A0A1H9EPJ7"/>